<dbReference type="InterPro" id="IPR040764">
    <property type="entry name" value="CvfB_WH"/>
</dbReference>
<dbReference type="InterPro" id="IPR014464">
    <property type="entry name" value="CvfB_fam"/>
</dbReference>
<dbReference type="Pfam" id="PF13509">
    <property type="entry name" value="S1_2"/>
    <property type="match status" value="2"/>
</dbReference>
<dbReference type="Pfam" id="PF17783">
    <property type="entry name" value="WHD_CvfB"/>
    <property type="match status" value="1"/>
</dbReference>
<accession>A0A267MMB7</accession>
<dbReference type="SMART" id="SM00316">
    <property type="entry name" value="S1"/>
    <property type="match status" value="1"/>
</dbReference>
<dbReference type="OrthoDB" id="9801597at2"/>
<dbReference type="Gene3D" id="1.10.10.10">
    <property type="entry name" value="Winged helix-like DNA-binding domain superfamily/Winged helix DNA-binding domain"/>
    <property type="match status" value="1"/>
</dbReference>
<dbReference type="GO" id="GO:0003676">
    <property type="term" value="F:nucleic acid binding"/>
    <property type="evidence" value="ECO:0007669"/>
    <property type="project" value="InterPro"/>
</dbReference>
<evidence type="ECO:0000259" key="2">
    <source>
        <dbReference type="PROSITE" id="PS50126"/>
    </source>
</evidence>
<organism evidence="3 4">
    <name type="scientific">Anaeromicrobium sediminis</name>
    <dbReference type="NCBI Taxonomy" id="1478221"/>
    <lineage>
        <taxon>Bacteria</taxon>
        <taxon>Bacillati</taxon>
        <taxon>Bacillota</taxon>
        <taxon>Clostridia</taxon>
        <taxon>Peptostreptococcales</taxon>
        <taxon>Thermotaleaceae</taxon>
        <taxon>Anaeromicrobium</taxon>
    </lineage>
</organism>
<dbReference type="Proteomes" id="UP000216024">
    <property type="component" value="Unassembled WGS sequence"/>
</dbReference>
<dbReference type="InterPro" id="IPR003029">
    <property type="entry name" value="S1_domain"/>
</dbReference>
<feature type="domain" description="S1 motif" evidence="2">
    <location>
        <begin position="147"/>
        <end position="207"/>
    </location>
</feature>
<name>A0A267MMB7_9FIRM</name>
<gene>
    <name evidence="3" type="ORF">CCE28_03265</name>
</gene>
<dbReference type="AlphaFoldDB" id="A0A267MMB7"/>
<protein>
    <submittedName>
        <fullName evidence="3">RNA-binding protein</fullName>
    </submittedName>
</protein>
<sequence>MIELGKIQKLEVLRDTSVGMYLNAKDELDDTGVLLPTKQIPEGTEIGDEIEVFVYRDSEDRIICTTNSPKLTLGEMEYLEVVDTSKIGAFLDWGLEKDLFLPFNEMTNKVVKGRKYLVSLYIDKSDRLSATMNIGDFLELEGPFNPGDKVDGIIYEVTRERALVAIDRKYHGVILGHDLYGDFRCGNEINARVVDTRKDGKIRLSLRKLAFKQMGTDADTILERLKQYGGTMYLHDKSDPEHIKDELQMSKKGFKRAVGKLLKENKIEFIEGGMKLK</sequence>
<dbReference type="RefSeq" id="WP_095130958.1">
    <property type="nucleotide sequence ID" value="NZ_NIBG01000002.1"/>
</dbReference>
<evidence type="ECO:0000313" key="4">
    <source>
        <dbReference type="Proteomes" id="UP000216024"/>
    </source>
</evidence>
<comment type="similarity">
    <text evidence="1">Belongs to the CvfB family.</text>
</comment>
<keyword evidence="4" id="KW-1185">Reference proteome</keyword>
<evidence type="ECO:0000256" key="1">
    <source>
        <dbReference type="PIRNR" id="PIRNR012524"/>
    </source>
</evidence>
<proteinExistence type="inferred from homology"/>
<dbReference type="SUPFAM" id="SSF50249">
    <property type="entry name" value="Nucleic acid-binding proteins"/>
    <property type="match status" value="1"/>
</dbReference>
<dbReference type="PIRSF" id="PIRSF012524">
    <property type="entry name" value="YitL_S1"/>
    <property type="match status" value="1"/>
</dbReference>
<dbReference type="InterPro" id="IPR012340">
    <property type="entry name" value="NA-bd_OB-fold"/>
</dbReference>
<dbReference type="PANTHER" id="PTHR37296:SF1">
    <property type="entry name" value="CONSERVED VIRULENCE FACTOR B"/>
    <property type="match status" value="1"/>
</dbReference>
<dbReference type="Gene3D" id="2.40.50.140">
    <property type="entry name" value="Nucleic acid-binding proteins"/>
    <property type="match status" value="2"/>
</dbReference>
<dbReference type="PANTHER" id="PTHR37296">
    <property type="entry name" value="CONSERVED VIRULENCE FACTOR B"/>
    <property type="match status" value="1"/>
</dbReference>
<dbReference type="PROSITE" id="PS50126">
    <property type="entry name" value="S1"/>
    <property type="match status" value="1"/>
</dbReference>
<dbReference type="InterPro" id="IPR039566">
    <property type="entry name" value="CvfB_S1_st"/>
</dbReference>
<evidence type="ECO:0000313" key="3">
    <source>
        <dbReference type="EMBL" id="PAB60577.1"/>
    </source>
</evidence>
<reference evidence="3 4" key="1">
    <citation type="submission" date="2017-06" db="EMBL/GenBank/DDBJ databases">
        <title>Draft genome sequence of anaerobic fermentative bacterium Anaeromicrobium sediminis DY2726D isolated from West Pacific Ocean sediments.</title>
        <authorList>
            <person name="Zeng X."/>
        </authorList>
    </citation>
    <scope>NUCLEOTIDE SEQUENCE [LARGE SCALE GENOMIC DNA]</scope>
    <source>
        <strain evidence="3 4">DY2726D</strain>
    </source>
</reference>
<dbReference type="Pfam" id="PF00575">
    <property type="entry name" value="S1"/>
    <property type="match status" value="1"/>
</dbReference>
<dbReference type="EMBL" id="NIBG01000002">
    <property type="protein sequence ID" value="PAB60577.1"/>
    <property type="molecule type" value="Genomic_DNA"/>
</dbReference>
<comment type="caution">
    <text evidence="3">The sequence shown here is derived from an EMBL/GenBank/DDBJ whole genome shotgun (WGS) entry which is preliminary data.</text>
</comment>
<dbReference type="InterPro" id="IPR036388">
    <property type="entry name" value="WH-like_DNA-bd_sf"/>
</dbReference>